<organism evidence="7 8">
    <name type="scientific">Postia placenta MAD-698-R-SB12</name>
    <dbReference type="NCBI Taxonomy" id="670580"/>
    <lineage>
        <taxon>Eukaryota</taxon>
        <taxon>Fungi</taxon>
        <taxon>Dikarya</taxon>
        <taxon>Basidiomycota</taxon>
        <taxon>Agaricomycotina</taxon>
        <taxon>Agaricomycetes</taxon>
        <taxon>Polyporales</taxon>
        <taxon>Adustoporiaceae</taxon>
        <taxon>Rhodonia</taxon>
    </lineage>
</organism>
<dbReference type="InterPro" id="IPR057326">
    <property type="entry name" value="KR_dom"/>
</dbReference>
<evidence type="ECO:0000313" key="8">
    <source>
        <dbReference type="Proteomes" id="UP000194127"/>
    </source>
</evidence>
<dbReference type="PROSITE" id="PS00061">
    <property type="entry name" value="ADH_SHORT"/>
    <property type="match status" value="1"/>
</dbReference>
<dbReference type="EMBL" id="KZ110597">
    <property type="protein sequence ID" value="OSX62142.1"/>
    <property type="molecule type" value="Genomic_DNA"/>
</dbReference>
<dbReference type="PRINTS" id="PR00080">
    <property type="entry name" value="SDRFAMILY"/>
</dbReference>
<feature type="chain" id="PRO_5012959489" description="Ketoreductase domain-containing protein" evidence="5">
    <location>
        <begin position="21"/>
        <end position="302"/>
    </location>
</feature>
<dbReference type="InterPro" id="IPR020904">
    <property type="entry name" value="Sc_DH/Rdtase_CS"/>
</dbReference>
<feature type="signal peptide" evidence="5">
    <location>
        <begin position="1"/>
        <end position="20"/>
    </location>
</feature>
<reference evidence="7 8" key="1">
    <citation type="submission" date="2017-04" db="EMBL/GenBank/DDBJ databases">
        <title>Genome Sequence of the Model Brown-Rot Fungus Postia placenta SB12.</title>
        <authorList>
            <consortium name="DOE Joint Genome Institute"/>
            <person name="Gaskell J."/>
            <person name="Kersten P."/>
            <person name="Larrondo L.F."/>
            <person name="Canessa P."/>
            <person name="Martinez D."/>
            <person name="Hibbett D."/>
            <person name="Schmoll M."/>
            <person name="Kubicek C.P."/>
            <person name="Martinez A.T."/>
            <person name="Yadav J."/>
            <person name="Master E."/>
            <person name="Magnuson J.K."/>
            <person name="James T."/>
            <person name="Yaver D."/>
            <person name="Berka R."/>
            <person name="Labutti K."/>
            <person name="Lipzen A."/>
            <person name="Aerts A."/>
            <person name="Barry K."/>
            <person name="Henrissat B."/>
            <person name="Blanchette R."/>
            <person name="Grigoriev I."/>
            <person name="Cullen D."/>
        </authorList>
    </citation>
    <scope>NUCLEOTIDE SEQUENCE [LARGE SCALE GENOMIC DNA]</scope>
    <source>
        <strain evidence="7 8">MAD-698-R-SB12</strain>
    </source>
</reference>
<evidence type="ECO:0000256" key="2">
    <source>
        <dbReference type="ARBA" id="ARBA00022857"/>
    </source>
</evidence>
<dbReference type="SUPFAM" id="SSF51735">
    <property type="entry name" value="NAD(P)-binding Rossmann-fold domains"/>
    <property type="match status" value="1"/>
</dbReference>
<dbReference type="Gene3D" id="3.40.50.720">
    <property type="entry name" value="NAD(P)-binding Rossmann-like Domain"/>
    <property type="match status" value="1"/>
</dbReference>
<dbReference type="PANTHER" id="PTHR43976">
    <property type="entry name" value="SHORT CHAIN DEHYDROGENASE"/>
    <property type="match status" value="1"/>
</dbReference>
<dbReference type="InterPro" id="IPR002347">
    <property type="entry name" value="SDR_fam"/>
</dbReference>
<dbReference type="InterPro" id="IPR051911">
    <property type="entry name" value="SDR_oxidoreductase"/>
</dbReference>
<dbReference type="SMART" id="SM00822">
    <property type="entry name" value="PKS_KR"/>
    <property type="match status" value="1"/>
</dbReference>
<comment type="similarity">
    <text evidence="1 4">Belongs to the short-chain dehydrogenases/reductases (SDR) family.</text>
</comment>
<keyword evidence="3" id="KW-0560">Oxidoreductase</keyword>
<evidence type="ECO:0000259" key="6">
    <source>
        <dbReference type="SMART" id="SM00822"/>
    </source>
</evidence>
<dbReference type="Pfam" id="PF00106">
    <property type="entry name" value="adh_short"/>
    <property type="match status" value="1"/>
</dbReference>
<dbReference type="OrthoDB" id="1274115at2759"/>
<keyword evidence="2" id="KW-0521">NADP</keyword>
<evidence type="ECO:0000256" key="3">
    <source>
        <dbReference type="ARBA" id="ARBA00023002"/>
    </source>
</evidence>
<dbReference type="Proteomes" id="UP000194127">
    <property type="component" value="Unassembled WGS sequence"/>
</dbReference>
<sequence>MAARVWLITGASSGIGLTLAEYVLSQGDKVIATVRSLAKFPESLKAAGAHPLVLDLGTSDSDILKAGEEALKVHGYIDVLVNNAGYGGLSPVEELDLGEARAQFQTNVFGALALIQALLPSFRARRTGHILNVSSVGGFVSFPSWGAYCASKSALEAFSESLSQEVAPFGIRVLIVQPGYFPTSFLQTTASISDLKRSTVYTDPSQGYGADQKMHERAVEQGHVGDVAKLAQRLYELVAGTGLAKSLVEGQGGKRDWLRVPLGPDCGTMILQKLSIVTENVKAFEHVWRSTDVTPERLKELA</sequence>
<dbReference type="InterPro" id="IPR036291">
    <property type="entry name" value="NAD(P)-bd_dom_sf"/>
</dbReference>
<dbReference type="PANTHER" id="PTHR43976:SF16">
    <property type="entry name" value="SHORT-CHAIN DEHYDROGENASE_REDUCTASE FAMILY PROTEIN"/>
    <property type="match status" value="1"/>
</dbReference>
<keyword evidence="8" id="KW-1185">Reference proteome</keyword>
<evidence type="ECO:0000256" key="4">
    <source>
        <dbReference type="RuleBase" id="RU000363"/>
    </source>
</evidence>
<evidence type="ECO:0000256" key="1">
    <source>
        <dbReference type="ARBA" id="ARBA00006484"/>
    </source>
</evidence>
<dbReference type="RefSeq" id="XP_024338936.1">
    <property type="nucleotide sequence ID" value="XM_024485417.1"/>
</dbReference>
<dbReference type="PRINTS" id="PR00081">
    <property type="entry name" value="GDHRDH"/>
</dbReference>
<protein>
    <recommendedName>
        <fullName evidence="6">Ketoreductase domain-containing protein</fullName>
    </recommendedName>
</protein>
<accession>A0A1X6N0Z3</accession>
<name>A0A1X6N0Z3_9APHY</name>
<dbReference type="AlphaFoldDB" id="A0A1X6N0Z3"/>
<evidence type="ECO:0000313" key="7">
    <source>
        <dbReference type="EMBL" id="OSX62142.1"/>
    </source>
</evidence>
<gene>
    <name evidence="7" type="ORF">POSPLADRAFT_1142399</name>
</gene>
<dbReference type="CDD" id="cd05374">
    <property type="entry name" value="17beta-HSD-like_SDR_c"/>
    <property type="match status" value="1"/>
</dbReference>
<dbReference type="GeneID" id="36330366"/>
<proteinExistence type="inferred from homology"/>
<dbReference type="GO" id="GO:0016491">
    <property type="term" value="F:oxidoreductase activity"/>
    <property type="evidence" value="ECO:0007669"/>
    <property type="project" value="UniProtKB-KW"/>
</dbReference>
<keyword evidence="5" id="KW-0732">Signal</keyword>
<feature type="domain" description="Ketoreductase" evidence="6">
    <location>
        <begin position="4"/>
        <end position="181"/>
    </location>
</feature>
<dbReference type="STRING" id="670580.A0A1X6N0Z3"/>
<evidence type="ECO:0000256" key="5">
    <source>
        <dbReference type="SAM" id="SignalP"/>
    </source>
</evidence>